<keyword evidence="3" id="KW-1185">Reference proteome</keyword>
<dbReference type="EMBL" id="GG683209">
    <property type="protein sequence ID" value="EER02406.1"/>
    <property type="molecule type" value="Genomic_DNA"/>
</dbReference>
<proteinExistence type="predicted"/>
<dbReference type="Proteomes" id="UP000007800">
    <property type="component" value="Unassembled WGS sequence"/>
</dbReference>
<name>C5LLI7_PERM5</name>
<sequence>MSSVEDFAAIFTSPRMLRNLRGARALGIDTTFNVLHARTVLCVVCKLTKKGAAKPVALALLQSESAISVKHVLEQLKHVSTLLDFNEPDPADMVMDGSSALHRAAMDTYGGAVRIISCYFHVTQQARKIKMECGLPTYLWKTVKTDIEALADSWDREEWLRLRVLFMAKWRGTT</sequence>
<organism evidence="3">
    <name type="scientific">Perkinsus marinus (strain ATCC 50983 / TXsc)</name>
    <dbReference type="NCBI Taxonomy" id="423536"/>
    <lineage>
        <taxon>Eukaryota</taxon>
        <taxon>Sar</taxon>
        <taxon>Alveolata</taxon>
        <taxon>Perkinsozoa</taxon>
        <taxon>Perkinsea</taxon>
        <taxon>Perkinsida</taxon>
        <taxon>Perkinsidae</taxon>
        <taxon>Perkinsus</taxon>
    </lineage>
</organism>
<evidence type="ECO:0000313" key="3">
    <source>
        <dbReference type="Proteomes" id="UP000007800"/>
    </source>
</evidence>
<protein>
    <recommendedName>
        <fullName evidence="1">MULE transposase domain-containing protein</fullName>
    </recommendedName>
</protein>
<reference evidence="2 3" key="1">
    <citation type="submission" date="2008-07" db="EMBL/GenBank/DDBJ databases">
        <authorList>
            <person name="El-Sayed N."/>
            <person name="Caler E."/>
            <person name="Inman J."/>
            <person name="Amedeo P."/>
            <person name="Hass B."/>
            <person name="Wortman J."/>
        </authorList>
    </citation>
    <scope>NUCLEOTIDE SEQUENCE [LARGE SCALE GENOMIC DNA]</scope>
    <source>
        <strain evidence="3">ATCC 50983 / TXsc</strain>
    </source>
</reference>
<dbReference type="GeneID" id="9047246"/>
<dbReference type="InParanoid" id="C5LLI7"/>
<gene>
    <name evidence="2" type="ORF">Pmar_PMAR003204</name>
</gene>
<feature type="domain" description="MULE transposase" evidence="1">
    <location>
        <begin position="26"/>
        <end position="124"/>
    </location>
</feature>
<evidence type="ECO:0000259" key="1">
    <source>
        <dbReference type="Pfam" id="PF10551"/>
    </source>
</evidence>
<dbReference type="AlphaFoldDB" id="C5LLI7"/>
<evidence type="ECO:0000313" key="2">
    <source>
        <dbReference type="EMBL" id="EER02406.1"/>
    </source>
</evidence>
<dbReference type="RefSeq" id="XP_002769688.1">
    <property type="nucleotide sequence ID" value="XM_002769642.1"/>
</dbReference>
<accession>C5LLI7</accession>
<dbReference type="InterPro" id="IPR018289">
    <property type="entry name" value="MULE_transposase_dom"/>
</dbReference>
<dbReference type="Pfam" id="PF10551">
    <property type="entry name" value="MULE"/>
    <property type="match status" value="1"/>
</dbReference>